<comment type="caution">
    <text evidence="1">The sequence shown here is derived from an EMBL/GenBank/DDBJ whole genome shotgun (WGS) entry which is preliminary data.</text>
</comment>
<dbReference type="EMBL" id="JABEZY010000006">
    <property type="protein sequence ID" value="MBA0740656.1"/>
    <property type="molecule type" value="Genomic_DNA"/>
</dbReference>
<sequence>MVVDPVLVPSLSWKDILVGKETLDQNNKNDGQHFVDSFSLTEQDVKKSLVDGVPSIDFSERVYQLLEKEMSTSVVLKMLGRNVGITNLQNRLYGI</sequence>
<gene>
    <name evidence="1" type="ORF">Gogos_013848</name>
</gene>
<name>A0A7J9BWX7_GOSGO</name>
<proteinExistence type="predicted"/>
<keyword evidence="2" id="KW-1185">Reference proteome</keyword>
<evidence type="ECO:0000313" key="1">
    <source>
        <dbReference type="EMBL" id="MBA0740656.1"/>
    </source>
</evidence>
<evidence type="ECO:0000313" key="2">
    <source>
        <dbReference type="Proteomes" id="UP000593579"/>
    </source>
</evidence>
<dbReference type="Proteomes" id="UP000593579">
    <property type="component" value="Unassembled WGS sequence"/>
</dbReference>
<protein>
    <submittedName>
        <fullName evidence="1">Uncharacterized protein</fullName>
    </submittedName>
</protein>
<dbReference type="OrthoDB" id="998369at2759"/>
<organism evidence="1 2">
    <name type="scientific">Gossypium gossypioides</name>
    <name type="common">Mexican cotton</name>
    <name type="synonym">Selera gossypioides</name>
    <dbReference type="NCBI Taxonomy" id="34282"/>
    <lineage>
        <taxon>Eukaryota</taxon>
        <taxon>Viridiplantae</taxon>
        <taxon>Streptophyta</taxon>
        <taxon>Embryophyta</taxon>
        <taxon>Tracheophyta</taxon>
        <taxon>Spermatophyta</taxon>
        <taxon>Magnoliopsida</taxon>
        <taxon>eudicotyledons</taxon>
        <taxon>Gunneridae</taxon>
        <taxon>Pentapetalae</taxon>
        <taxon>rosids</taxon>
        <taxon>malvids</taxon>
        <taxon>Malvales</taxon>
        <taxon>Malvaceae</taxon>
        <taxon>Malvoideae</taxon>
        <taxon>Gossypium</taxon>
    </lineage>
</organism>
<reference evidence="1 2" key="1">
    <citation type="journal article" date="2019" name="Genome Biol. Evol.">
        <title>Insights into the evolution of the New World diploid cottons (Gossypium, subgenus Houzingenia) based on genome sequencing.</title>
        <authorList>
            <person name="Grover C.E."/>
            <person name="Arick M.A. 2nd"/>
            <person name="Thrash A."/>
            <person name="Conover J.L."/>
            <person name="Sanders W.S."/>
            <person name="Peterson D.G."/>
            <person name="Frelichowski J.E."/>
            <person name="Scheffler J.A."/>
            <person name="Scheffler B.E."/>
            <person name="Wendel J.F."/>
        </authorList>
    </citation>
    <scope>NUCLEOTIDE SEQUENCE [LARGE SCALE GENOMIC DNA]</scope>
    <source>
        <strain evidence="1">5</strain>
        <tissue evidence="1">Leaf</tissue>
    </source>
</reference>
<accession>A0A7J9BWX7</accession>
<dbReference type="AlphaFoldDB" id="A0A7J9BWX7"/>